<evidence type="ECO:0000313" key="2">
    <source>
        <dbReference type="Proteomes" id="UP000002837"/>
    </source>
</evidence>
<reference evidence="1" key="1">
    <citation type="submission" date="2012-09" db="EMBL/GenBank/DDBJ databases">
        <authorList>
            <person name="Harkins D.M."/>
            <person name="Durkin A.S."/>
            <person name="Brinkac L.M."/>
            <person name="Selengut J.D."/>
            <person name="Sanka R."/>
            <person name="DePew J."/>
            <person name="Purushe J."/>
            <person name="Picardeau M."/>
            <person name="Werts C."/>
            <person name="Goarant C."/>
            <person name="Vinetz J.M."/>
            <person name="Sutton G.G."/>
            <person name="Nelson W.C."/>
            <person name="Fouts D.E."/>
        </authorList>
    </citation>
    <scope>NUCLEOTIDE SEQUENCE [LARGE SCALE GENOMIC DNA]</scope>
    <source>
        <strain evidence="1">200801926</strain>
    </source>
</reference>
<evidence type="ECO:0000313" key="1">
    <source>
        <dbReference type="EMBL" id="EKP12650.1"/>
    </source>
</evidence>
<dbReference type="EMBL" id="AKWJ02000028">
    <property type="protein sequence ID" value="EKP12650.1"/>
    <property type="molecule type" value="Genomic_DNA"/>
</dbReference>
<keyword evidence="2" id="KW-1185">Reference proteome</keyword>
<sequence>MNRFRFSFDSLVWKNLRRGIQQTTPSPSQMNENENGSGGPSNSLWYRILFAFLIVMSERLDRINWLYKQIWLYTADGKGLDWWGARYGLPRNPSESDAAYLLRIIFLLEYRRLPATIATKRSLASRITGHPIDKINVEEVFDHKYEIGDPIGSVVGSRNYCFFAFRIYIPKIDNLKRQNLVRILDTINIGGNVWEVWEELDTNEAPPIFEGSQIFKGTRLSEGPLGFERYWLVY</sequence>
<proteinExistence type="predicted"/>
<accession>A0ABN0HVB2</accession>
<name>A0ABN0HVB2_LEPBO</name>
<dbReference type="RefSeq" id="WP_002759168.1">
    <property type="nucleotide sequence ID" value="NZ_AKWJ02000028.1"/>
</dbReference>
<comment type="caution">
    <text evidence="1">The sequence shown here is derived from an EMBL/GenBank/DDBJ whole genome shotgun (WGS) entry which is preliminary data.</text>
</comment>
<gene>
    <name evidence="1" type="ORF">LEP1GSC128_3328</name>
</gene>
<protein>
    <submittedName>
        <fullName evidence="1">Uncharacterized protein</fullName>
    </submittedName>
</protein>
<organism evidence="1 2">
    <name type="scientific">Leptospira borgpetersenii str. 200801926</name>
    <dbReference type="NCBI Taxonomy" id="1193009"/>
    <lineage>
        <taxon>Bacteria</taxon>
        <taxon>Pseudomonadati</taxon>
        <taxon>Spirochaetota</taxon>
        <taxon>Spirochaetia</taxon>
        <taxon>Leptospirales</taxon>
        <taxon>Leptospiraceae</taxon>
        <taxon>Leptospira</taxon>
    </lineage>
</organism>
<dbReference type="Proteomes" id="UP000002837">
    <property type="component" value="Unassembled WGS sequence"/>
</dbReference>